<dbReference type="RefSeq" id="WP_322809845.1">
    <property type="nucleotide sequence ID" value="NZ_JAVBVO010000024.1"/>
</dbReference>
<reference evidence="1" key="1">
    <citation type="submission" date="2023-08" db="EMBL/GenBank/DDBJ databases">
        <title>Genomic characterization of piscicolin 126 produced by Carnobacterium maltaromaticum CM22 strain isolated from salmon (Salmo salar).</title>
        <authorList>
            <person name="Gonzalez-Gragera E."/>
            <person name="Garcia-Lopez J.D."/>
            <person name="Teso-Perez C."/>
            <person name="Gimenez-Hernandez I."/>
            <person name="Peralta-Sanchez J.M."/>
            <person name="Valdivia E."/>
            <person name="Montalban-Lopez M."/>
            <person name="Martin-Platero A.M."/>
            <person name="Banos A."/>
            <person name="Martinez-Bueno M."/>
        </authorList>
    </citation>
    <scope>NUCLEOTIDE SEQUENCE</scope>
    <source>
        <strain evidence="1">CM22</strain>
    </source>
</reference>
<protein>
    <submittedName>
        <fullName evidence="1">Uncharacterized protein</fullName>
    </submittedName>
</protein>
<comment type="caution">
    <text evidence="1">The sequence shown here is derived from an EMBL/GenBank/DDBJ whole genome shotgun (WGS) entry which is preliminary data.</text>
</comment>
<dbReference type="AlphaFoldDB" id="A0AAW9JZE3"/>
<evidence type="ECO:0000313" key="2">
    <source>
        <dbReference type="Proteomes" id="UP001290462"/>
    </source>
</evidence>
<proteinExistence type="predicted"/>
<sequence length="136" mass="16233">MSYLTKSTKLNEKELKMMAWDLLDMDGWENDHCDYFVKKFINKENYKEHKTFTVFVSLNYNDYVNVFDGDERINILSEDGITNECFDKIVCCTEQIRPFNWCEQFKLVMEVIGKQDKSSYQNLKKIFSIFSQLLAD</sequence>
<name>A0AAW9JZE3_CARML</name>
<accession>A0AAW9JZE3</accession>
<dbReference type="EMBL" id="JAVBVO010000024">
    <property type="protein sequence ID" value="MDZ5760689.1"/>
    <property type="molecule type" value="Genomic_DNA"/>
</dbReference>
<evidence type="ECO:0000313" key="1">
    <source>
        <dbReference type="EMBL" id="MDZ5760689.1"/>
    </source>
</evidence>
<organism evidence="1 2">
    <name type="scientific">Carnobacterium maltaromaticum</name>
    <name type="common">Carnobacterium piscicola</name>
    <dbReference type="NCBI Taxonomy" id="2751"/>
    <lineage>
        <taxon>Bacteria</taxon>
        <taxon>Bacillati</taxon>
        <taxon>Bacillota</taxon>
        <taxon>Bacilli</taxon>
        <taxon>Lactobacillales</taxon>
        <taxon>Carnobacteriaceae</taxon>
        <taxon>Carnobacterium</taxon>
    </lineage>
</organism>
<gene>
    <name evidence="1" type="ORF">RAK27_18770</name>
</gene>
<dbReference type="Proteomes" id="UP001290462">
    <property type="component" value="Unassembled WGS sequence"/>
</dbReference>